<evidence type="ECO:0000256" key="2">
    <source>
        <dbReference type="PROSITE-ProRule" id="PRU00169"/>
    </source>
</evidence>
<feature type="compositionally biased region" description="Low complexity" evidence="3">
    <location>
        <begin position="462"/>
        <end position="473"/>
    </location>
</feature>
<dbReference type="SUPFAM" id="SSF103196">
    <property type="entry name" value="Roadblock/LC7 domain"/>
    <property type="match status" value="1"/>
</dbReference>
<feature type="domain" description="Response regulatory" evidence="4">
    <location>
        <begin position="6"/>
        <end position="120"/>
    </location>
</feature>
<reference evidence="6" key="1">
    <citation type="submission" date="2018-12" db="EMBL/GenBank/DDBJ databases">
        <title>Tengunoibacter tsumagoiensis gen. nov., sp. nov., Dictyobacter kobayashii sp. nov., D. alpinus sp. nov., and D. joshuensis sp. nov. and description of Dictyobacteraceae fam. nov. within the order Ktedonobacterales isolated from Tengu-no-mugimeshi.</title>
        <authorList>
            <person name="Wang C.M."/>
            <person name="Zheng Y."/>
            <person name="Sakai Y."/>
            <person name="Toyoda A."/>
            <person name="Minakuchi Y."/>
            <person name="Abe K."/>
            <person name="Yokota A."/>
            <person name="Yabe S."/>
        </authorList>
    </citation>
    <scope>NUCLEOTIDE SEQUENCE [LARGE SCALE GENOMIC DNA]</scope>
    <source>
        <strain evidence="6">Uno3</strain>
    </source>
</reference>
<proteinExistence type="predicted"/>
<dbReference type="CDD" id="cd00156">
    <property type="entry name" value="REC"/>
    <property type="match status" value="1"/>
</dbReference>
<dbReference type="EMBL" id="BIFR01000001">
    <property type="protein sequence ID" value="GCE13396.1"/>
    <property type="molecule type" value="Genomic_DNA"/>
</dbReference>
<feature type="region of interest" description="Disordered" evidence="3">
    <location>
        <begin position="396"/>
        <end position="492"/>
    </location>
</feature>
<dbReference type="SUPFAM" id="SSF52172">
    <property type="entry name" value="CheY-like"/>
    <property type="match status" value="1"/>
</dbReference>
<dbReference type="Proteomes" id="UP000287352">
    <property type="component" value="Unassembled WGS sequence"/>
</dbReference>
<dbReference type="GO" id="GO:0000160">
    <property type="term" value="P:phosphorelay signal transduction system"/>
    <property type="evidence" value="ECO:0007669"/>
    <property type="project" value="InterPro"/>
</dbReference>
<dbReference type="InterPro" id="IPR001789">
    <property type="entry name" value="Sig_transdc_resp-reg_receiver"/>
</dbReference>
<dbReference type="InterPro" id="IPR011006">
    <property type="entry name" value="CheY-like_superfamily"/>
</dbReference>
<dbReference type="Gene3D" id="3.40.50.2300">
    <property type="match status" value="1"/>
</dbReference>
<accession>A0A402A2X4</accession>
<keyword evidence="1 2" id="KW-0597">Phosphoprotein</keyword>
<dbReference type="RefSeq" id="WP_161975541.1">
    <property type="nucleotide sequence ID" value="NZ_BIFR01000001.1"/>
</dbReference>
<dbReference type="PROSITE" id="PS50110">
    <property type="entry name" value="RESPONSE_REGULATORY"/>
    <property type="match status" value="1"/>
</dbReference>
<gene>
    <name evidence="5" type="ORF">KTT_32550</name>
</gene>
<dbReference type="InterPro" id="IPR025497">
    <property type="entry name" value="PatA-like_N"/>
</dbReference>
<dbReference type="InterPro" id="IPR050595">
    <property type="entry name" value="Bact_response_regulator"/>
</dbReference>
<organism evidence="5 6">
    <name type="scientific">Tengunoibacter tsumagoiensis</name>
    <dbReference type="NCBI Taxonomy" id="2014871"/>
    <lineage>
        <taxon>Bacteria</taxon>
        <taxon>Bacillati</taxon>
        <taxon>Chloroflexota</taxon>
        <taxon>Ktedonobacteria</taxon>
        <taxon>Ktedonobacterales</taxon>
        <taxon>Dictyobacteraceae</taxon>
        <taxon>Tengunoibacter</taxon>
    </lineage>
</organism>
<name>A0A402A2X4_9CHLR</name>
<evidence type="ECO:0000313" key="5">
    <source>
        <dbReference type="EMBL" id="GCE13396.1"/>
    </source>
</evidence>
<comment type="caution">
    <text evidence="5">The sequence shown here is derived from an EMBL/GenBank/DDBJ whole genome shotgun (WGS) entry which is preliminary data.</text>
</comment>
<keyword evidence="6" id="KW-1185">Reference proteome</keyword>
<dbReference type="SMART" id="SM00448">
    <property type="entry name" value="REC"/>
    <property type="match status" value="1"/>
</dbReference>
<dbReference type="PANTHER" id="PTHR44591">
    <property type="entry name" value="STRESS RESPONSE REGULATOR PROTEIN 1"/>
    <property type="match status" value="1"/>
</dbReference>
<evidence type="ECO:0000313" key="6">
    <source>
        <dbReference type="Proteomes" id="UP000287352"/>
    </source>
</evidence>
<dbReference type="AlphaFoldDB" id="A0A402A2X4"/>
<evidence type="ECO:0000259" key="4">
    <source>
        <dbReference type="PROSITE" id="PS50110"/>
    </source>
</evidence>
<dbReference type="Gene3D" id="3.30.450.30">
    <property type="entry name" value="Dynein light chain 2a, cytoplasmic"/>
    <property type="match status" value="1"/>
</dbReference>
<sequence>MSEVWRIFVVEGDESLNRSIVNSLHKDGYAVQGVTNGADAVRVLWMEEYDVVICDLKTPGTDGFELLQWLRSYRPNTRMILIGSIDMPALRVQALESGAASYLEHPLDVRLLKEELRRLLQQSGFSASLDSFDLLDVIQIITMSRKSITLLLNTGLEERGVLRFHNGELTWAEYGVLRGEEAFFALAAHKNGTVTQQDWDDGQRGSNVTQPLSRLIFQALQYRTKYADRLQYSGELNAIQQMQAGAPELPAFPQMQSGEQKLNLFSNIGTSGDEIDDSPFVFVEGPQTPVQPVQPPIERAFPTQIEKRQETLQPTPHNFEIAGADKGDTREWWERTSQIVSVNKSSGVEHGSATTPAQYFDEQARQSGIRPLGDQNLSQSELPSWLTDKAISSGMPAVRPSSLANGEVAQPPKPEGRSSAPEWPQSIAQSKTPPPVQANAPVKESGPLQPVPPNWLTTPIEQARPATPAAQPPLNAAPTSGPLSYPDLQDSNPMLTSATLTAQRAARRNYTALVSALQTLGYSIAGFIAAAVVSSDGQPIAQVAVDDLDVARICKPFSTIQKHILMVLEQSEWGEYQDTIISSADAHILMRQVGVEKKAFQVLITTREANPIESLEVMANVEGAISAALRQ</sequence>
<evidence type="ECO:0000256" key="3">
    <source>
        <dbReference type="SAM" id="MobiDB-lite"/>
    </source>
</evidence>
<feature type="modified residue" description="4-aspartylphosphate" evidence="2">
    <location>
        <position position="55"/>
    </location>
</feature>
<dbReference type="PANTHER" id="PTHR44591:SF3">
    <property type="entry name" value="RESPONSE REGULATORY DOMAIN-CONTAINING PROTEIN"/>
    <property type="match status" value="1"/>
</dbReference>
<evidence type="ECO:0000256" key="1">
    <source>
        <dbReference type="ARBA" id="ARBA00022553"/>
    </source>
</evidence>
<dbReference type="Pfam" id="PF00072">
    <property type="entry name" value="Response_reg"/>
    <property type="match status" value="1"/>
</dbReference>
<dbReference type="Pfam" id="PF14332">
    <property type="entry name" value="DUF4388"/>
    <property type="match status" value="1"/>
</dbReference>
<protein>
    <recommendedName>
        <fullName evidence="4">Response regulatory domain-containing protein</fullName>
    </recommendedName>
</protein>